<feature type="region of interest" description="Disordered" evidence="1">
    <location>
        <begin position="16"/>
        <end position="41"/>
    </location>
</feature>
<sequence length="202" mass="22829">MLPRLREFVGRLASRGLSENSDGRSPRRTVPEEGLKVDSGRNAPNALFRSISLSRARCAPFPVGQRPVTSRRIHHTLVPTSRQFTRRLFTALDERCDPALRIFKKKKKKCENMIPNFWKPLRINSEGRNEGFSRPSEKNSRSAPRALRPRAQDYRGLHPQSARTSFSSALPRAALPASFKAFFASAGIAPHVRGRQSRFARP</sequence>
<reference evidence="2 3" key="1">
    <citation type="journal article" name="Sci. Rep.">
        <title>Genome-scale phylogenetic analyses confirm Olpidium as the closest living zoosporic fungus to the non-flagellated, terrestrial fungi.</title>
        <authorList>
            <person name="Chang Y."/>
            <person name="Rochon D."/>
            <person name="Sekimoto S."/>
            <person name="Wang Y."/>
            <person name="Chovatia M."/>
            <person name="Sandor L."/>
            <person name="Salamov A."/>
            <person name="Grigoriev I.V."/>
            <person name="Stajich J.E."/>
            <person name="Spatafora J.W."/>
        </authorList>
    </citation>
    <scope>NUCLEOTIDE SEQUENCE [LARGE SCALE GENOMIC DNA]</scope>
    <source>
        <strain evidence="2">S191</strain>
    </source>
</reference>
<gene>
    <name evidence="2" type="ORF">BJ554DRAFT_2168</name>
</gene>
<evidence type="ECO:0000313" key="3">
    <source>
        <dbReference type="Proteomes" id="UP000673691"/>
    </source>
</evidence>
<comment type="caution">
    <text evidence="2">The sequence shown here is derived from an EMBL/GenBank/DDBJ whole genome shotgun (WGS) entry which is preliminary data.</text>
</comment>
<evidence type="ECO:0000256" key="1">
    <source>
        <dbReference type="SAM" id="MobiDB-lite"/>
    </source>
</evidence>
<dbReference type="EMBL" id="JAEFCI010009546">
    <property type="protein sequence ID" value="KAG5457742.1"/>
    <property type="molecule type" value="Genomic_DNA"/>
</dbReference>
<dbReference type="Proteomes" id="UP000673691">
    <property type="component" value="Unassembled WGS sequence"/>
</dbReference>
<evidence type="ECO:0000313" key="2">
    <source>
        <dbReference type="EMBL" id="KAG5457742.1"/>
    </source>
</evidence>
<organism evidence="2 3">
    <name type="scientific">Olpidium bornovanus</name>
    <dbReference type="NCBI Taxonomy" id="278681"/>
    <lineage>
        <taxon>Eukaryota</taxon>
        <taxon>Fungi</taxon>
        <taxon>Fungi incertae sedis</taxon>
        <taxon>Olpidiomycota</taxon>
        <taxon>Olpidiomycotina</taxon>
        <taxon>Olpidiomycetes</taxon>
        <taxon>Olpidiales</taxon>
        <taxon>Olpidiaceae</taxon>
        <taxon>Olpidium</taxon>
    </lineage>
</organism>
<proteinExistence type="predicted"/>
<feature type="compositionally biased region" description="Basic and acidic residues" evidence="1">
    <location>
        <begin position="21"/>
        <end position="39"/>
    </location>
</feature>
<protein>
    <submittedName>
        <fullName evidence="2">Uncharacterized protein</fullName>
    </submittedName>
</protein>
<accession>A0A8H7ZRB1</accession>
<keyword evidence="3" id="KW-1185">Reference proteome</keyword>
<feature type="region of interest" description="Disordered" evidence="1">
    <location>
        <begin position="125"/>
        <end position="167"/>
    </location>
</feature>
<name>A0A8H7ZRB1_9FUNG</name>
<feature type="compositionally biased region" description="Basic and acidic residues" evidence="1">
    <location>
        <begin position="125"/>
        <end position="140"/>
    </location>
</feature>
<dbReference type="AlphaFoldDB" id="A0A8H7ZRB1"/>